<keyword evidence="1" id="KW-0732">Signal</keyword>
<feature type="signal peptide" evidence="1">
    <location>
        <begin position="1"/>
        <end position="27"/>
    </location>
</feature>
<dbReference type="RefSeq" id="XP_024323882.1">
    <property type="nucleotide sequence ID" value="XM_024468742.1"/>
</dbReference>
<dbReference type="EMBL" id="KV441396">
    <property type="protein sequence ID" value="OAF58597.1"/>
    <property type="molecule type" value="Genomic_DNA"/>
</dbReference>
<dbReference type="GeneID" id="36288184"/>
<dbReference type="Proteomes" id="UP000077154">
    <property type="component" value="Unassembled WGS sequence"/>
</dbReference>
<accession>A0A177A8X6</accession>
<gene>
    <name evidence="2" type="ORF">VC83_05117</name>
</gene>
<evidence type="ECO:0000313" key="2">
    <source>
        <dbReference type="EMBL" id="OAF58597.1"/>
    </source>
</evidence>
<name>A0A177A8X6_9PEZI</name>
<proteinExistence type="predicted"/>
<evidence type="ECO:0000256" key="1">
    <source>
        <dbReference type="SAM" id="SignalP"/>
    </source>
</evidence>
<feature type="chain" id="PRO_5008056402" evidence="1">
    <location>
        <begin position="28"/>
        <end position="93"/>
    </location>
</feature>
<organism evidence="2">
    <name type="scientific">Pseudogymnoascus destructans</name>
    <dbReference type="NCBI Taxonomy" id="655981"/>
    <lineage>
        <taxon>Eukaryota</taxon>
        <taxon>Fungi</taxon>
        <taxon>Dikarya</taxon>
        <taxon>Ascomycota</taxon>
        <taxon>Pezizomycotina</taxon>
        <taxon>Leotiomycetes</taxon>
        <taxon>Thelebolales</taxon>
        <taxon>Thelebolaceae</taxon>
        <taxon>Pseudogymnoascus</taxon>
    </lineage>
</organism>
<reference evidence="2" key="1">
    <citation type="submission" date="2016-03" db="EMBL/GenBank/DDBJ databases">
        <title>Updated assembly of Pseudogymnoascus destructans, the fungus causing white-nose syndrome of bats.</title>
        <authorList>
            <person name="Palmer J.M."/>
            <person name="Drees K.P."/>
            <person name="Foster J.T."/>
            <person name="Lindner D.L."/>
        </authorList>
    </citation>
    <scope>NUCLEOTIDE SEQUENCE [LARGE SCALE GENOMIC DNA]</scope>
    <source>
        <strain evidence="2">20631-21</strain>
    </source>
</reference>
<dbReference type="VEuPathDB" id="FungiDB:GMDG_01567"/>
<sequence>MVHSRKPETPALGLALRTVIVLSSLHADSVRNEDVAGDGNITSTAPGSQTLQLYGLKPDPGFWTVFGPVHGPTDRGMTGQTVLGPLHEYVARR</sequence>
<protein>
    <submittedName>
        <fullName evidence="2">Uncharacterized protein</fullName>
    </submittedName>
</protein>
<dbReference type="AlphaFoldDB" id="A0A177A8X6"/>